<keyword evidence="7 19" id="KW-0812">Transmembrane</keyword>
<evidence type="ECO:0000256" key="2">
    <source>
        <dbReference type="ARBA" id="ARBA00004479"/>
    </source>
</evidence>
<keyword evidence="12 19" id="KW-1133">Transmembrane helix</keyword>
<dbReference type="Pfam" id="PF00069">
    <property type="entry name" value="Pkinase"/>
    <property type="match status" value="1"/>
</dbReference>
<dbReference type="PROSITE" id="PS00107">
    <property type="entry name" value="PROTEIN_KINASE_ATP"/>
    <property type="match status" value="1"/>
</dbReference>
<dbReference type="InterPro" id="IPR008271">
    <property type="entry name" value="Ser/Thr_kinase_AS"/>
</dbReference>
<feature type="domain" description="Protein kinase" evidence="21">
    <location>
        <begin position="298"/>
        <end position="598"/>
    </location>
</feature>
<dbReference type="InterPro" id="IPR043891">
    <property type="entry name" value="SPARK"/>
</dbReference>
<comment type="subcellular location">
    <subcellularLocation>
        <location evidence="1">Cell membrane</location>
        <topology evidence="1">Single-pass membrane protein</topology>
    </subcellularLocation>
    <subcellularLocation>
        <location evidence="2">Membrane</location>
        <topology evidence="2">Single-pass type I membrane protein</topology>
    </subcellularLocation>
</comment>
<dbReference type="Gene3D" id="3.30.200.20">
    <property type="entry name" value="Phosphorylase Kinase, domain 1"/>
    <property type="match status" value="1"/>
</dbReference>
<dbReference type="AlphaFoldDB" id="A0A9E7FYS0"/>
<evidence type="ECO:0000256" key="17">
    <source>
        <dbReference type="ARBA" id="ARBA00048679"/>
    </source>
</evidence>
<evidence type="ECO:0000256" key="4">
    <source>
        <dbReference type="ARBA" id="ARBA00022475"/>
    </source>
</evidence>
<dbReference type="Gene3D" id="1.10.510.10">
    <property type="entry name" value="Transferase(Phosphotransferase) domain 1"/>
    <property type="match status" value="1"/>
</dbReference>
<dbReference type="CDD" id="cd14066">
    <property type="entry name" value="STKc_IRAK"/>
    <property type="match status" value="1"/>
</dbReference>
<gene>
    <name evidence="22" type="ORF">MUK42_18980</name>
</gene>
<protein>
    <recommendedName>
        <fullName evidence="3">non-specific serine/threonine protein kinase</fullName>
        <ecNumber evidence="3">2.7.11.1</ecNumber>
    </recommendedName>
</protein>
<evidence type="ECO:0000256" key="20">
    <source>
        <dbReference type="SAM" id="SignalP"/>
    </source>
</evidence>
<evidence type="ECO:0000256" key="13">
    <source>
        <dbReference type="ARBA" id="ARBA00023136"/>
    </source>
</evidence>
<evidence type="ECO:0000256" key="15">
    <source>
        <dbReference type="ARBA" id="ARBA00023180"/>
    </source>
</evidence>
<evidence type="ECO:0000256" key="5">
    <source>
        <dbReference type="ARBA" id="ARBA00022527"/>
    </source>
</evidence>
<dbReference type="InterPro" id="IPR011009">
    <property type="entry name" value="Kinase-like_dom_sf"/>
</dbReference>
<evidence type="ECO:0000256" key="6">
    <source>
        <dbReference type="ARBA" id="ARBA00022679"/>
    </source>
</evidence>
<dbReference type="PROSITE" id="PS00108">
    <property type="entry name" value="PROTEIN_KINASE_ST"/>
    <property type="match status" value="1"/>
</dbReference>
<dbReference type="PANTHER" id="PTHR47989">
    <property type="entry name" value="OS01G0750732 PROTEIN"/>
    <property type="match status" value="1"/>
</dbReference>
<keyword evidence="14 22" id="KW-0675">Receptor</keyword>
<keyword evidence="8 20" id="KW-0732">Signal</keyword>
<dbReference type="PROSITE" id="PS50011">
    <property type="entry name" value="PROTEIN_KINASE_DOM"/>
    <property type="match status" value="1"/>
</dbReference>
<feature type="binding site" evidence="18">
    <location>
        <position position="327"/>
    </location>
    <ligand>
        <name>ATP</name>
        <dbReference type="ChEBI" id="CHEBI:30616"/>
    </ligand>
</feature>
<feature type="transmembrane region" description="Helical" evidence="19">
    <location>
        <begin position="564"/>
        <end position="582"/>
    </location>
</feature>
<evidence type="ECO:0000256" key="16">
    <source>
        <dbReference type="ARBA" id="ARBA00047899"/>
    </source>
</evidence>
<dbReference type="SUPFAM" id="SSF56112">
    <property type="entry name" value="Protein kinase-like (PK-like)"/>
    <property type="match status" value="1"/>
</dbReference>
<dbReference type="InterPro" id="IPR000719">
    <property type="entry name" value="Prot_kinase_dom"/>
</dbReference>
<dbReference type="InterPro" id="IPR017441">
    <property type="entry name" value="Protein_kinase_ATP_BS"/>
</dbReference>
<comment type="catalytic activity">
    <reaction evidence="17">
        <text>L-seryl-[protein] + ATP = O-phospho-L-seryl-[protein] + ADP + H(+)</text>
        <dbReference type="Rhea" id="RHEA:17989"/>
        <dbReference type="Rhea" id="RHEA-COMP:9863"/>
        <dbReference type="Rhea" id="RHEA-COMP:11604"/>
        <dbReference type="ChEBI" id="CHEBI:15378"/>
        <dbReference type="ChEBI" id="CHEBI:29999"/>
        <dbReference type="ChEBI" id="CHEBI:30616"/>
        <dbReference type="ChEBI" id="CHEBI:83421"/>
        <dbReference type="ChEBI" id="CHEBI:456216"/>
        <dbReference type="EC" id="2.7.11.1"/>
    </reaction>
</comment>
<evidence type="ECO:0000256" key="11">
    <source>
        <dbReference type="ARBA" id="ARBA00022840"/>
    </source>
</evidence>
<keyword evidence="23" id="KW-1185">Reference proteome</keyword>
<dbReference type="SMART" id="SM00220">
    <property type="entry name" value="S_TKc"/>
    <property type="match status" value="1"/>
</dbReference>
<evidence type="ECO:0000256" key="9">
    <source>
        <dbReference type="ARBA" id="ARBA00022741"/>
    </source>
</evidence>
<name>A0A9E7FYS0_9LILI</name>
<accession>A0A9E7FYS0</accession>
<sequence>MWRSLCLLLSLLASAAAPAAEAAACPLDLTYVSTYTWDDSVCVAAAIATNLSVCCQSLLSVYGIGAAQRLHDTGLFRLPDVATSAACLADLQANLSAAPLSLPSSIVSDCFPSPSRFVTTCAGVYTRANWTARVGNATELDSACDGDLTDLPRCNNCLDAGMVVSSQLSAVNGNASDNGDTFDICFSITILYAAGVVNRYGPKDPRARCMFGFKLLSPSSDHDSSSSHSAAVYASVFAAIALVVASGSIGLFLWLARRKRKKMSDSAAWERSSRLYPRPNTGSICFDIKELDKATASFSQRNLIGRGGFGVVYKGTLSDGSLVAVKKVLEGLDDSDEEFRNEVEIISHLRHRNLVPLRGCCITEEDREEGKQRYLVYNYMPNGSLNDHIFGSSMGANGDSGRGRAPLTWPQRKTIILDVAKGLVYLHYGVKPAIYHRDIKSTNILLDGEMRARVADFGLARQSREGQSHLTTRVAGTHGYLAPEYALYGQLTEKSDVYSFGVLVLEIMSGRRALDTSVASNLVLVTDWAWTLIKGGRAGEVLDAALTRNDGDGNSNPKGIMERFVLVGVLCAHVMVALRPTMMEALKMLEGDIELPVIPDRPMPLALAHGSVFGEGNTFTASPALSGPRLNTGDVLR</sequence>
<keyword evidence="13 19" id="KW-0472">Membrane</keyword>
<evidence type="ECO:0000256" key="12">
    <source>
        <dbReference type="ARBA" id="ARBA00022989"/>
    </source>
</evidence>
<dbReference type="GO" id="GO:0005886">
    <property type="term" value="C:plasma membrane"/>
    <property type="evidence" value="ECO:0007669"/>
    <property type="project" value="UniProtKB-SubCell"/>
</dbReference>
<evidence type="ECO:0000259" key="21">
    <source>
        <dbReference type="PROSITE" id="PS50011"/>
    </source>
</evidence>
<keyword evidence="6" id="KW-0808">Transferase</keyword>
<feature type="transmembrane region" description="Helical" evidence="19">
    <location>
        <begin position="230"/>
        <end position="256"/>
    </location>
</feature>
<keyword evidence="9 18" id="KW-0547">Nucleotide-binding</keyword>
<keyword evidence="10 22" id="KW-0418">Kinase</keyword>
<dbReference type="FunFam" id="1.10.510.10:FF:000287">
    <property type="entry name" value="probable LRR receptor-like serine/threonine-protein kinase RKF3"/>
    <property type="match status" value="1"/>
</dbReference>
<evidence type="ECO:0000256" key="14">
    <source>
        <dbReference type="ARBA" id="ARBA00023170"/>
    </source>
</evidence>
<dbReference type="GO" id="GO:0004674">
    <property type="term" value="F:protein serine/threonine kinase activity"/>
    <property type="evidence" value="ECO:0007669"/>
    <property type="project" value="UniProtKB-KW"/>
</dbReference>
<organism evidence="22 23">
    <name type="scientific">Musa troglodytarum</name>
    <name type="common">fe'i banana</name>
    <dbReference type="NCBI Taxonomy" id="320322"/>
    <lineage>
        <taxon>Eukaryota</taxon>
        <taxon>Viridiplantae</taxon>
        <taxon>Streptophyta</taxon>
        <taxon>Embryophyta</taxon>
        <taxon>Tracheophyta</taxon>
        <taxon>Spermatophyta</taxon>
        <taxon>Magnoliopsida</taxon>
        <taxon>Liliopsida</taxon>
        <taxon>Zingiberales</taxon>
        <taxon>Musaceae</taxon>
        <taxon>Musa</taxon>
    </lineage>
</organism>
<keyword evidence="5" id="KW-0723">Serine/threonine-protein kinase</keyword>
<dbReference type="EMBL" id="CP097507">
    <property type="protein sequence ID" value="URE04395.1"/>
    <property type="molecule type" value="Genomic_DNA"/>
</dbReference>
<dbReference type="FunFam" id="3.30.200.20:FF:000542">
    <property type="entry name" value="Receptor-like serine/threonine-protein kinase At4g25390"/>
    <property type="match status" value="1"/>
</dbReference>
<keyword evidence="15" id="KW-0325">Glycoprotein</keyword>
<dbReference type="PANTHER" id="PTHR47989:SF62">
    <property type="entry name" value="OS05G0423500 PROTEIN"/>
    <property type="match status" value="1"/>
</dbReference>
<evidence type="ECO:0000256" key="7">
    <source>
        <dbReference type="ARBA" id="ARBA00022692"/>
    </source>
</evidence>
<keyword evidence="11 18" id="KW-0067">ATP-binding</keyword>
<evidence type="ECO:0000256" key="8">
    <source>
        <dbReference type="ARBA" id="ARBA00022729"/>
    </source>
</evidence>
<evidence type="ECO:0000256" key="19">
    <source>
        <dbReference type="SAM" id="Phobius"/>
    </source>
</evidence>
<comment type="catalytic activity">
    <reaction evidence="16">
        <text>L-threonyl-[protein] + ATP = O-phospho-L-threonyl-[protein] + ADP + H(+)</text>
        <dbReference type="Rhea" id="RHEA:46608"/>
        <dbReference type="Rhea" id="RHEA-COMP:11060"/>
        <dbReference type="Rhea" id="RHEA-COMP:11605"/>
        <dbReference type="ChEBI" id="CHEBI:15378"/>
        <dbReference type="ChEBI" id="CHEBI:30013"/>
        <dbReference type="ChEBI" id="CHEBI:30616"/>
        <dbReference type="ChEBI" id="CHEBI:61977"/>
        <dbReference type="ChEBI" id="CHEBI:456216"/>
        <dbReference type="EC" id="2.7.11.1"/>
    </reaction>
</comment>
<feature type="chain" id="PRO_5039571588" description="non-specific serine/threonine protein kinase" evidence="20">
    <location>
        <begin position="23"/>
        <end position="637"/>
    </location>
</feature>
<dbReference type="Pfam" id="PF19160">
    <property type="entry name" value="SPARK"/>
    <property type="match status" value="1"/>
</dbReference>
<keyword evidence="4" id="KW-1003">Cell membrane</keyword>
<evidence type="ECO:0000313" key="22">
    <source>
        <dbReference type="EMBL" id="URE04395.1"/>
    </source>
</evidence>
<evidence type="ECO:0000256" key="1">
    <source>
        <dbReference type="ARBA" id="ARBA00004162"/>
    </source>
</evidence>
<dbReference type="GO" id="GO:0005524">
    <property type="term" value="F:ATP binding"/>
    <property type="evidence" value="ECO:0007669"/>
    <property type="project" value="UniProtKB-UniRule"/>
</dbReference>
<dbReference type="OrthoDB" id="122279at2759"/>
<evidence type="ECO:0000256" key="10">
    <source>
        <dbReference type="ARBA" id="ARBA00022777"/>
    </source>
</evidence>
<dbReference type="EC" id="2.7.11.1" evidence="3"/>
<evidence type="ECO:0000256" key="3">
    <source>
        <dbReference type="ARBA" id="ARBA00012513"/>
    </source>
</evidence>
<evidence type="ECO:0000313" key="23">
    <source>
        <dbReference type="Proteomes" id="UP001055439"/>
    </source>
</evidence>
<feature type="signal peptide" evidence="20">
    <location>
        <begin position="1"/>
        <end position="22"/>
    </location>
</feature>
<proteinExistence type="predicted"/>
<evidence type="ECO:0000256" key="18">
    <source>
        <dbReference type="PROSITE-ProRule" id="PRU10141"/>
    </source>
</evidence>
<reference evidence="22" key="1">
    <citation type="submission" date="2022-05" db="EMBL/GenBank/DDBJ databases">
        <title>The Musa troglodytarum L. genome provides insights into the mechanism of non-climacteric behaviour and enrichment of carotenoids.</title>
        <authorList>
            <person name="Wang J."/>
        </authorList>
    </citation>
    <scope>NUCLEOTIDE SEQUENCE</scope>
    <source>
        <tissue evidence="22">Leaf</tissue>
    </source>
</reference>
<dbReference type="Proteomes" id="UP001055439">
    <property type="component" value="Chromosome 5"/>
</dbReference>